<name>A0AAD9VEB0_ACRCE</name>
<reference evidence="1" key="2">
    <citation type="journal article" date="2023" name="Science">
        <title>Genomic signatures of disease resistance in endangered staghorn corals.</title>
        <authorList>
            <person name="Vollmer S.V."/>
            <person name="Selwyn J.D."/>
            <person name="Despard B.A."/>
            <person name="Roesel C.L."/>
        </authorList>
    </citation>
    <scope>NUCLEOTIDE SEQUENCE</scope>
    <source>
        <strain evidence="1">K2</strain>
    </source>
</reference>
<comment type="caution">
    <text evidence="1">The sequence shown here is derived from an EMBL/GenBank/DDBJ whole genome shotgun (WGS) entry which is preliminary data.</text>
</comment>
<gene>
    <name evidence="1" type="ORF">P5673_003901</name>
</gene>
<keyword evidence="2" id="KW-1185">Reference proteome</keyword>
<sequence>MNNLSLARIANQSNICTPRSAAVSCLVEDPEIRKGKLAARALGQVRLVRRFHRTDARNSILLYRNTAQVLPLRLQR</sequence>
<dbReference type="EMBL" id="JARQWQ010000006">
    <property type="protein sequence ID" value="KAK2571321.1"/>
    <property type="molecule type" value="Genomic_DNA"/>
</dbReference>
<proteinExistence type="predicted"/>
<organism evidence="1 2">
    <name type="scientific">Acropora cervicornis</name>
    <name type="common">Staghorn coral</name>
    <dbReference type="NCBI Taxonomy" id="6130"/>
    <lineage>
        <taxon>Eukaryota</taxon>
        <taxon>Metazoa</taxon>
        <taxon>Cnidaria</taxon>
        <taxon>Anthozoa</taxon>
        <taxon>Hexacorallia</taxon>
        <taxon>Scleractinia</taxon>
        <taxon>Astrocoeniina</taxon>
        <taxon>Acroporidae</taxon>
        <taxon>Acropora</taxon>
    </lineage>
</organism>
<evidence type="ECO:0000313" key="2">
    <source>
        <dbReference type="Proteomes" id="UP001249851"/>
    </source>
</evidence>
<dbReference type="AlphaFoldDB" id="A0AAD9VEB0"/>
<reference evidence="1" key="1">
    <citation type="journal article" date="2023" name="G3 (Bethesda)">
        <title>Whole genome assembly and annotation of the endangered Caribbean coral Acropora cervicornis.</title>
        <authorList>
            <person name="Selwyn J.D."/>
            <person name="Vollmer S.V."/>
        </authorList>
    </citation>
    <scope>NUCLEOTIDE SEQUENCE</scope>
    <source>
        <strain evidence="1">K2</strain>
    </source>
</reference>
<dbReference type="Proteomes" id="UP001249851">
    <property type="component" value="Unassembled WGS sequence"/>
</dbReference>
<evidence type="ECO:0000313" key="1">
    <source>
        <dbReference type="EMBL" id="KAK2571321.1"/>
    </source>
</evidence>
<accession>A0AAD9VEB0</accession>
<protein>
    <submittedName>
        <fullName evidence="1">Uncharacterized protein</fullName>
    </submittedName>
</protein>